<gene>
    <name evidence="6" type="ORF">BN873_200017</name>
</gene>
<reference evidence="6" key="2">
    <citation type="submission" date="2014-03" db="EMBL/GenBank/DDBJ databases">
        <title>Candidatus Competibacter-lineage genomes retrieved from metagenomes reveal functional metabolic diversity.</title>
        <authorList>
            <person name="McIlroy S.J."/>
            <person name="Albertsen M."/>
            <person name="Andresen E.K."/>
            <person name="Saunders A.M."/>
            <person name="Kristiansen R."/>
            <person name="Stokholm-Bjerregaard M."/>
            <person name="Nielsen K.L."/>
            <person name="Nielsen P.H."/>
        </authorList>
    </citation>
    <scope>NUCLEOTIDE SEQUENCE</scope>
    <source>
        <strain evidence="6">Run_A_D11</strain>
    </source>
</reference>
<evidence type="ECO:0000259" key="5">
    <source>
        <dbReference type="Pfam" id="PF12973"/>
    </source>
</evidence>
<feature type="domain" description="ChrR-like cupin" evidence="5">
    <location>
        <begin position="80"/>
        <end position="174"/>
    </location>
</feature>
<dbReference type="GO" id="GO:0016020">
    <property type="term" value="C:membrane"/>
    <property type="evidence" value="ECO:0007669"/>
    <property type="project" value="UniProtKB-SubCell"/>
</dbReference>
<dbReference type="PANTHER" id="PTHR37461">
    <property type="entry name" value="ANTI-SIGMA-K FACTOR RSKA"/>
    <property type="match status" value="1"/>
</dbReference>
<evidence type="ECO:0000313" key="7">
    <source>
        <dbReference type="Proteomes" id="UP000035760"/>
    </source>
</evidence>
<comment type="caution">
    <text evidence="6">The sequence shown here is derived from an EMBL/GenBank/DDBJ whole genome shotgun (WGS) entry which is preliminary data.</text>
</comment>
<protein>
    <recommendedName>
        <fullName evidence="5">ChrR-like cupin domain-containing protein</fullName>
    </recommendedName>
</protein>
<dbReference type="InterPro" id="IPR014710">
    <property type="entry name" value="RmlC-like_jellyroll"/>
</dbReference>
<dbReference type="InterPro" id="IPR025979">
    <property type="entry name" value="ChrR-like_cupin_dom"/>
</dbReference>
<dbReference type="RefSeq" id="WP_048671204.1">
    <property type="nucleotide sequence ID" value="NZ_CBTJ020000026.1"/>
</dbReference>
<sequence length="185" mass="20138">MNRNEVEQLAGDYVLGTLSGPELTEFEANLAHDPEQQRRVAAWERRLTPLAAALPDVEPRASVWDAIAAALDEAGPPATVTVRDGEGEWRILAPGAEIKVLMVDRDAGFQSFLLRLAPGALLPPHDHSVLEECLLLEGDMLIGERAYSRGDYHAALPGSRHAPISTRNGGVVFIRSELRPEMLAC</sequence>
<evidence type="ECO:0000256" key="3">
    <source>
        <dbReference type="ARBA" id="ARBA00022989"/>
    </source>
</evidence>
<dbReference type="OrthoDB" id="5298046at2"/>
<dbReference type="Proteomes" id="UP000035760">
    <property type="component" value="Unassembled WGS sequence"/>
</dbReference>
<dbReference type="InterPro" id="IPR041916">
    <property type="entry name" value="Anti_sigma_zinc_sf"/>
</dbReference>
<dbReference type="InterPro" id="IPR051474">
    <property type="entry name" value="Anti-sigma-K/W_factor"/>
</dbReference>
<proteinExistence type="predicted"/>
<evidence type="ECO:0000256" key="1">
    <source>
        <dbReference type="ARBA" id="ARBA00004167"/>
    </source>
</evidence>
<dbReference type="STRING" id="1400863.BN873_200017"/>
<evidence type="ECO:0000256" key="4">
    <source>
        <dbReference type="ARBA" id="ARBA00023136"/>
    </source>
</evidence>
<keyword evidence="3" id="KW-1133">Transmembrane helix</keyword>
<dbReference type="GO" id="GO:0006417">
    <property type="term" value="P:regulation of translation"/>
    <property type="evidence" value="ECO:0007669"/>
    <property type="project" value="TreeGrafter"/>
</dbReference>
<dbReference type="Gene3D" id="1.10.10.1320">
    <property type="entry name" value="Anti-sigma factor, zinc-finger domain"/>
    <property type="match status" value="1"/>
</dbReference>
<organism evidence="6 7">
    <name type="scientific">Candidatus Competibacter denitrificans Run_A_D11</name>
    <dbReference type="NCBI Taxonomy" id="1400863"/>
    <lineage>
        <taxon>Bacteria</taxon>
        <taxon>Pseudomonadati</taxon>
        <taxon>Pseudomonadota</taxon>
        <taxon>Gammaproteobacteria</taxon>
        <taxon>Candidatus Competibacteraceae</taxon>
        <taxon>Candidatus Competibacter</taxon>
    </lineage>
</organism>
<keyword evidence="4" id="KW-0472">Membrane</keyword>
<dbReference type="SUPFAM" id="SSF51182">
    <property type="entry name" value="RmlC-like cupins"/>
    <property type="match status" value="1"/>
</dbReference>
<dbReference type="EMBL" id="CBTJ020000026">
    <property type="protein sequence ID" value="CDI01774.1"/>
    <property type="molecule type" value="Genomic_DNA"/>
</dbReference>
<evidence type="ECO:0000256" key="2">
    <source>
        <dbReference type="ARBA" id="ARBA00022692"/>
    </source>
</evidence>
<accession>W6M565</accession>
<dbReference type="AlphaFoldDB" id="W6M565"/>
<dbReference type="Gene3D" id="2.60.120.10">
    <property type="entry name" value="Jelly Rolls"/>
    <property type="match status" value="1"/>
</dbReference>
<keyword evidence="7" id="KW-1185">Reference proteome</keyword>
<comment type="subcellular location">
    <subcellularLocation>
        <location evidence="1">Membrane</location>
        <topology evidence="1">Single-pass membrane protein</topology>
    </subcellularLocation>
</comment>
<dbReference type="PANTHER" id="PTHR37461:SF1">
    <property type="entry name" value="ANTI-SIGMA-K FACTOR RSKA"/>
    <property type="match status" value="1"/>
</dbReference>
<name>W6M565_9GAMM</name>
<keyword evidence="2" id="KW-0812">Transmembrane</keyword>
<reference evidence="6" key="1">
    <citation type="submission" date="2013-07" db="EMBL/GenBank/DDBJ databases">
        <authorList>
            <person name="McIlroy S."/>
        </authorList>
    </citation>
    <scope>NUCLEOTIDE SEQUENCE [LARGE SCALE GENOMIC DNA]</scope>
    <source>
        <strain evidence="6">Run_A_D11</strain>
    </source>
</reference>
<dbReference type="Pfam" id="PF12973">
    <property type="entry name" value="Cupin_7"/>
    <property type="match status" value="1"/>
</dbReference>
<evidence type="ECO:0000313" key="6">
    <source>
        <dbReference type="EMBL" id="CDI01774.1"/>
    </source>
</evidence>
<dbReference type="InterPro" id="IPR011051">
    <property type="entry name" value="RmlC_Cupin_sf"/>
</dbReference>
<dbReference type="GO" id="GO:0016989">
    <property type="term" value="F:sigma factor antagonist activity"/>
    <property type="evidence" value="ECO:0007669"/>
    <property type="project" value="TreeGrafter"/>
</dbReference>